<dbReference type="InterPro" id="IPR057279">
    <property type="entry name" value="MGAT4"/>
</dbReference>
<dbReference type="InterPro" id="IPR006759">
    <property type="entry name" value="Glyco_transf_54"/>
</dbReference>
<dbReference type="GO" id="GO:0008375">
    <property type="term" value="F:acetylglucosaminyltransferase activity"/>
    <property type="evidence" value="ECO:0007669"/>
    <property type="project" value="TreeGrafter"/>
</dbReference>
<organism evidence="3 4">
    <name type="scientific">Magallana gigas</name>
    <name type="common">Pacific oyster</name>
    <name type="synonym">Crassostrea gigas</name>
    <dbReference type="NCBI Taxonomy" id="29159"/>
    <lineage>
        <taxon>Eukaryota</taxon>
        <taxon>Metazoa</taxon>
        <taxon>Spiralia</taxon>
        <taxon>Lophotrochozoa</taxon>
        <taxon>Mollusca</taxon>
        <taxon>Bivalvia</taxon>
        <taxon>Autobranchia</taxon>
        <taxon>Pteriomorphia</taxon>
        <taxon>Ostreida</taxon>
        <taxon>Ostreoidea</taxon>
        <taxon>Ostreidae</taxon>
        <taxon>Magallana</taxon>
    </lineage>
</organism>
<feature type="domain" description="MGAT4 conserved region" evidence="2">
    <location>
        <begin position="77"/>
        <end position="315"/>
    </location>
</feature>
<proteinExistence type="predicted"/>
<dbReference type="PANTHER" id="PTHR12062:SF0">
    <property type="entry name" value="ALPHA-1,3-MANNOSYL-GLYCOPROTEIN 4-BETA-N-ACETYLGLUCOSAMINYLTRANSFERASE B"/>
    <property type="match status" value="1"/>
</dbReference>
<dbReference type="AlphaFoldDB" id="A0A8W8HMH7"/>
<dbReference type="EnsemblMetazoa" id="G10247.2">
    <property type="protein sequence ID" value="G10247.2:cds"/>
    <property type="gene ID" value="G10247"/>
</dbReference>
<dbReference type="OrthoDB" id="2016523at2759"/>
<reference evidence="3" key="1">
    <citation type="submission" date="2022-08" db="UniProtKB">
        <authorList>
            <consortium name="EnsemblMetazoa"/>
        </authorList>
    </citation>
    <scope>IDENTIFICATION</scope>
    <source>
        <strain evidence="3">05x7-T-G4-1.051#20</strain>
    </source>
</reference>
<name>A0A8W8HMH7_MAGGI</name>
<evidence type="ECO:0000259" key="2">
    <source>
        <dbReference type="Pfam" id="PF04666"/>
    </source>
</evidence>
<keyword evidence="1" id="KW-0812">Transmembrane</keyword>
<dbReference type="Pfam" id="PF04666">
    <property type="entry name" value="MGAT4_cons"/>
    <property type="match status" value="1"/>
</dbReference>
<sequence length="458" mass="52768">MEGCGPGICLVVVGMVSILQLGVVFHYLHYSSNYRPGDTQRWENKTVTHKTGEDLVRWSKGRFLKIAESQTRKSLAPGCQNLQTRFLTIGVPTVCRKQQQYVLTTLDSLVSGLSRGQRQEVVIVVYLADQNETCRRSTETDVRQKYPSLVQSCLIRFLHPPAISRFYPALSRQSGTNSEKKARWRSKQNLDFSYLLIQCQNLSTYYLQLEDDVIAVSWFYRSIKETIKMTASNWVCIEFIELGFIGKLFHSSDLVPLATMIVDWYQHTPADDTYIEYYKKRQQKSRILVTPTLFQHIGWHSSLDGRLQKLKDPYFESDLENKLFVNNNPPANISTTMTIDFQHPPRDCYEGSRGYFLTSEPVKDGNVFRVLFLSLQNLSRIFVQTGISAGRGNILEEGVLELGKNIDCRNQSFFNVYRFHKGMVDVRIDQKDVRCIVIRVTADQKSVLMIKEISVFQK</sequence>
<dbReference type="GO" id="GO:0006487">
    <property type="term" value="P:protein N-linked glycosylation"/>
    <property type="evidence" value="ECO:0007669"/>
    <property type="project" value="TreeGrafter"/>
</dbReference>
<evidence type="ECO:0000256" key="1">
    <source>
        <dbReference type="SAM" id="Phobius"/>
    </source>
</evidence>
<keyword evidence="4" id="KW-1185">Reference proteome</keyword>
<keyword evidence="1" id="KW-0472">Membrane</keyword>
<dbReference type="EnsemblMetazoa" id="G10247.1">
    <property type="protein sequence ID" value="G10247.1:cds"/>
    <property type="gene ID" value="G10247"/>
</dbReference>
<dbReference type="Proteomes" id="UP000005408">
    <property type="component" value="Unassembled WGS sequence"/>
</dbReference>
<accession>A0A8W8HMH7</accession>
<evidence type="ECO:0000313" key="3">
    <source>
        <dbReference type="EnsemblMetazoa" id="G10247.2:cds"/>
    </source>
</evidence>
<dbReference type="PANTHER" id="PTHR12062">
    <property type="entry name" value="N-ACETYLGLUCOSAMINYLTRANSFERASE VI"/>
    <property type="match status" value="1"/>
</dbReference>
<keyword evidence="1" id="KW-1133">Transmembrane helix</keyword>
<dbReference type="OMA" id="HFECANK"/>
<evidence type="ECO:0000313" key="4">
    <source>
        <dbReference type="Proteomes" id="UP000005408"/>
    </source>
</evidence>
<protein>
    <recommendedName>
        <fullName evidence="2">MGAT4 conserved region domain-containing protein</fullName>
    </recommendedName>
</protein>
<feature type="transmembrane region" description="Helical" evidence="1">
    <location>
        <begin position="7"/>
        <end position="28"/>
    </location>
</feature>